<keyword evidence="9" id="KW-1185">Reference proteome</keyword>
<accession>A0A1T4JHN0</accession>
<dbReference type="GO" id="GO:1990281">
    <property type="term" value="C:efflux pump complex"/>
    <property type="evidence" value="ECO:0007669"/>
    <property type="project" value="TreeGrafter"/>
</dbReference>
<dbReference type="GeneID" id="78315486"/>
<evidence type="ECO:0000256" key="3">
    <source>
        <dbReference type="ARBA" id="ARBA00022448"/>
    </source>
</evidence>
<dbReference type="AlphaFoldDB" id="A0A1T4JHN0"/>
<name>A0A1T4JHN0_TREPO</name>
<protein>
    <submittedName>
        <fullName evidence="8">RND family efflux transporter, MFP subunit</fullName>
    </submittedName>
</protein>
<sequence>MKMNKILAAGAAAVVLAGFSGCSKKGGAPAAEEKVETVFAVNAYKTVPRTLDDYLEFGGNVQAASSVDIFPDVQSGKISKLYVKIGDKVKKDEVVAEVDASRPGMDYKSSPVKAPVSGTITSFPLNIGSTVSASTSIGKISSTGKLEIKTNVAERFISRISMYQKAELTFDAYPGEKFPATLVEIDPVLDTTSRTLGIKLIQEPTDPRLRAGMYARIKLVTDSKKNTIVIPNNVVVTRNDEDIVYIIDPQTNTVKASPVKKGIRVDDKQEIEMGITPGDLIVIKGQALLTDGAKVNIVSITE</sequence>
<gene>
    <name evidence="8" type="ORF">SAMN02745149_00162</name>
</gene>
<dbReference type="InterPro" id="IPR006143">
    <property type="entry name" value="RND_pump_MFP"/>
</dbReference>
<dbReference type="Gene3D" id="2.40.50.100">
    <property type="match status" value="1"/>
</dbReference>
<dbReference type="NCBIfam" id="TIGR01730">
    <property type="entry name" value="RND_mfp"/>
    <property type="match status" value="1"/>
</dbReference>
<dbReference type="PANTHER" id="PTHR30469:SF38">
    <property type="entry name" value="HLYD FAMILY SECRETION PROTEIN"/>
    <property type="match status" value="1"/>
</dbReference>
<feature type="signal peptide" evidence="4">
    <location>
        <begin position="1"/>
        <end position="17"/>
    </location>
</feature>
<dbReference type="RefSeq" id="WP_078932081.1">
    <property type="nucleotide sequence ID" value="NZ_FUWG01000002.1"/>
</dbReference>
<feature type="domain" description="Multidrug resistance protein MdtA-like C-terminal permuted SH3" evidence="7">
    <location>
        <begin position="226"/>
        <end position="285"/>
    </location>
</feature>
<reference evidence="8 9" key="1">
    <citation type="submission" date="2017-02" db="EMBL/GenBank/DDBJ databases">
        <authorList>
            <person name="Peterson S.W."/>
        </authorList>
    </citation>
    <scope>NUCLEOTIDE SEQUENCE [LARGE SCALE GENOMIC DNA]</scope>
    <source>
        <strain evidence="8 9">ATCC BAA-908</strain>
    </source>
</reference>
<dbReference type="Pfam" id="PF25954">
    <property type="entry name" value="Beta-barrel_RND_2"/>
    <property type="match status" value="1"/>
</dbReference>
<evidence type="ECO:0000313" key="8">
    <source>
        <dbReference type="EMBL" id="SJZ29659.1"/>
    </source>
</evidence>
<comment type="similarity">
    <text evidence="2">Belongs to the membrane fusion protein (MFP) (TC 8.A.1) family.</text>
</comment>
<dbReference type="CDD" id="cd06849">
    <property type="entry name" value="lipoyl_domain"/>
    <property type="match status" value="1"/>
</dbReference>
<evidence type="ECO:0000256" key="2">
    <source>
        <dbReference type="ARBA" id="ARBA00009477"/>
    </source>
</evidence>
<dbReference type="GO" id="GO:0015562">
    <property type="term" value="F:efflux transmembrane transporter activity"/>
    <property type="evidence" value="ECO:0007669"/>
    <property type="project" value="TreeGrafter"/>
</dbReference>
<evidence type="ECO:0000259" key="5">
    <source>
        <dbReference type="Pfam" id="PF25917"/>
    </source>
</evidence>
<dbReference type="EMBL" id="FUWG01000002">
    <property type="protein sequence ID" value="SJZ29659.1"/>
    <property type="molecule type" value="Genomic_DNA"/>
</dbReference>
<dbReference type="InterPro" id="IPR058792">
    <property type="entry name" value="Beta-barrel_RND_2"/>
</dbReference>
<dbReference type="InterPro" id="IPR058625">
    <property type="entry name" value="MdtA-like_BSH"/>
</dbReference>
<feature type="chain" id="PRO_5012707443" evidence="4">
    <location>
        <begin position="18"/>
        <end position="302"/>
    </location>
</feature>
<dbReference type="PANTHER" id="PTHR30469">
    <property type="entry name" value="MULTIDRUG RESISTANCE PROTEIN MDTA"/>
    <property type="match status" value="1"/>
</dbReference>
<organism evidence="8 9">
    <name type="scientific">Treponema porcinum</name>
    <dbReference type="NCBI Taxonomy" id="261392"/>
    <lineage>
        <taxon>Bacteria</taxon>
        <taxon>Pseudomonadati</taxon>
        <taxon>Spirochaetota</taxon>
        <taxon>Spirochaetia</taxon>
        <taxon>Spirochaetales</taxon>
        <taxon>Treponemataceae</taxon>
        <taxon>Treponema</taxon>
    </lineage>
</organism>
<dbReference type="STRING" id="261392.SAMN02745149_00162"/>
<evidence type="ECO:0000259" key="6">
    <source>
        <dbReference type="Pfam" id="PF25954"/>
    </source>
</evidence>
<evidence type="ECO:0000313" key="9">
    <source>
        <dbReference type="Proteomes" id="UP000190423"/>
    </source>
</evidence>
<dbReference type="Pfam" id="PF25917">
    <property type="entry name" value="BSH_RND"/>
    <property type="match status" value="1"/>
</dbReference>
<dbReference type="Pfam" id="PF25967">
    <property type="entry name" value="RND-MFP_C"/>
    <property type="match status" value="1"/>
</dbReference>
<dbReference type="Proteomes" id="UP000190423">
    <property type="component" value="Unassembled WGS sequence"/>
</dbReference>
<evidence type="ECO:0000259" key="7">
    <source>
        <dbReference type="Pfam" id="PF25967"/>
    </source>
</evidence>
<comment type="subcellular location">
    <subcellularLocation>
        <location evidence="1">Cell envelope</location>
    </subcellularLocation>
</comment>
<proteinExistence type="inferred from homology"/>
<dbReference type="SUPFAM" id="SSF111369">
    <property type="entry name" value="HlyD-like secretion proteins"/>
    <property type="match status" value="1"/>
</dbReference>
<evidence type="ECO:0000256" key="4">
    <source>
        <dbReference type="SAM" id="SignalP"/>
    </source>
</evidence>
<keyword evidence="4" id="KW-0732">Signal</keyword>
<keyword evidence="3" id="KW-0813">Transport</keyword>
<dbReference type="PROSITE" id="PS51257">
    <property type="entry name" value="PROKAR_LIPOPROTEIN"/>
    <property type="match status" value="1"/>
</dbReference>
<feature type="domain" description="Multidrug resistance protein MdtA-like barrel-sandwich hybrid" evidence="5">
    <location>
        <begin position="67"/>
        <end position="136"/>
    </location>
</feature>
<dbReference type="Gene3D" id="2.40.420.20">
    <property type="match status" value="1"/>
</dbReference>
<dbReference type="Gene3D" id="2.40.30.170">
    <property type="match status" value="1"/>
</dbReference>
<feature type="domain" description="CusB-like beta-barrel" evidence="6">
    <location>
        <begin position="149"/>
        <end position="221"/>
    </location>
</feature>
<dbReference type="InterPro" id="IPR058627">
    <property type="entry name" value="MdtA-like_C"/>
</dbReference>
<evidence type="ECO:0000256" key="1">
    <source>
        <dbReference type="ARBA" id="ARBA00004196"/>
    </source>
</evidence>